<dbReference type="Pfam" id="PF00249">
    <property type="entry name" value="Myb_DNA-binding"/>
    <property type="match status" value="1"/>
</dbReference>
<keyword evidence="2" id="KW-0472">Membrane</keyword>
<feature type="transmembrane region" description="Helical" evidence="2">
    <location>
        <begin position="558"/>
        <end position="577"/>
    </location>
</feature>
<evidence type="ECO:0000259" key="4">
    <source>
        <dbReference type="PROSITE" id="PS51293"/>
    </source>
</evidence>
<keyword evidence="2" id="KW-0812">Transmembrane</keyword>
<evidence type="ECO:0000256" key="1">
    <source>
        <dbReference type="SAM" id="MobiDB-lite"/>
    </source>
</evidence>
<feature type="region of interest" description="Disordered" evidence="1">
    <location>
        <begin position="1"/>
        <end position="34"/>
    </location>
</feature>
<dbReference type="OMA" id="ATICFTP"/>
<dbReference type="eggNOG" id="ENOG502QYY2">
    <property type="taxonomic scope" value="Eukaryota"/>
</dbReference>
<evidence type="ECO:0000313" key="7">
    <source>
        <dbReference type="Proteomes" id="UP000266841"/>
    </source>
</evidence>
<dbReference type="CDD" id="cd00167">
    <property type="entry name" value="SANT"/>
    <property type="match status" value="1"/>
</dbReference>
<dbReference type="EMBL" id="AGNL01033059">
    <property type="protein sequence ID" value="EJK55857.1"/>
    <property type="molecule type" value="Genomic_DNA"/>
</dbReference>
<evidence type="ECO:0000256" key="2">
    <source>
        <dbReference type="SAM" id="Phobius"/>
    </source>
</evidence>
<feature type="transmembrane region" description="Helical" evidence="2">
    <location>
        <begin position="475"/>
        <end position="495"/>
    </location>
</feature>
<dbReference type="Proteomes" id="UP000266841">
    <property type="component" value="Unassembled WGS sequence"/>
</dbReference>
<feature type="domain" description="HTH myb-type" evidence="5">
    <location>
        <begin position="593"/>
        <end position="647"/>
    </location>
</feature>
<accession>K0SAT3</accession>
<dbReference type="InterPro" id="IPR001005">
    <property type="entry name" value="SANT/Myb"/>
</dbReference>
<keyword evidence="2" id="KW-1133">Transmembrane helix</keyword>
<evidence type="ECO:0000259" key="3">
    <source>
        <dbReference type="PROSITE" id="PS50090"/>
    </source>
</evidence>
<feature type="compositionally biased region" description="Low complexity" evidence="1">
    <location>
        <begin position="1"/>
        <end position="22"/>
    </location>
</feature>
<dbReference type="Gene3D" id="1.10.10.60">
    <property type="entry name" value="Homeodomain-like"/>
    <property type="match status" value="1"/>
</dbReference>
<feature type="compositionally biased region" description="Low complexity" evidence="1">
    <location>
        <begin position="211"/>
        <end position="224"/>
    </location>
</feature>
<dbReference type="PROSITE" id="PS51294">
    <property type="entry name" value="HTH_MYB"/>
    <property type="match status" value="1"/>
</dbReference>
<sequence>MSQTPQPSSQTPRPQTPSLSPSDESRFVPRESMPSSVLREQYLALAADGSVESAAIKAEATKLVPSDVNGSGIVEESMVGATICFTPEPSPPNSPTASKRDKSYNHNNKIGNSYEGSNCYIGSITALSSKDESAGRDMVSSAHQIASSLDGKGTTEYQILDGISSKGTLEIEELLDEGSSGRSQSKKKCEAGALEAGALETGALDPDVTLPSINDNDSSPSDVSKLTIQTSFIDTEDAPKPPTNLDDGPAGSDTSDISPEVDETPLTPFTNLHKFWESKSSTISAIGRIFGVEKSNTDEGPPVPKDEAIAKAASLPGQESSGQVNESVQARSAIGSKSSQAALKEFFMSIPSLIASNLAVLCLLFHNSVTLLLRSKSKSSLLRLILDKISDFQGSIGSDHSSKYEEGCNFEENATKQAPFESTLFHGELSTQAASIGPDNATAALVGTSTDDLDAKEKDVLGRINQRFAASVSSYGDLILVGVTLVIAVAGLFFFTSIHRPPAFQADSSYREDLVCILSRDMSLVAVPYWEFNLLSSADSFAEAGIFDDKSMGADSNWLAVFASLSTAIAAGAALIFNGRLVESISRHMHKPSAEHQTGIWTTLEHKQFLEGYRKYGNNWKAVARLVPSRSHKQVRSPTKMARSRKSPVLAKKGLFFGKPFMSTTSKNTPISATPLKTPAPRSILHESTHSLTNVTPRSAERIEQAKQIARLLVTHHTPTQYASNLLKAFQIAVLVGHRLRERVDEDRTPADTPVKHDVVFRSQYKLKVIEGLPFREFCGRGCIYIHGGENREGFRTALVETPFAVADTEDKRPSELNFLSSPLHSTTVLEGFVSVLQPLLPAEVAA</sequence>
<dbReference type="AlphaFoldDB" id="K0SAT3"/>
<comment type="caution">
    <text evidence="6">The sequence shown here is derived from an EMBL/GenBank/DDBJ whole genome shotgun (WGS) entry which is preliminary data.</text>
</comment>
<proteinExistence type="predicted"/>
<name>K0SAT3_THAOC</name>
<dbReference type="InterPro" id="IPR017884">
    <property type="entry name" value="SANT_dom"/>
</dbReference>
<keyword evidence="7" id="KW-1185">Reference proteome</keyword>
<dbReference type="SUPFAM" id="SSF46689">
    <property type="entry name" value="Homeodomain-like"/>
    <property type="match status" value="1"/>
</dbReference>
<dbReference type="InterPro" id="IPR017930">
    <property type="entry name" value="Myb_dom"/>
</dbReference>
<feature type="region of interest" description="Disordered" evidence="1">
    <location>
        <begin position="198"/>
        <end position="262"/>
    </location>
</feature>
<protein>
    <submittedName>
        <fullName evidence="6">Uncharacterized protein</fullName>
    </submittedName>
</protein>
<dbReference type="PROSITE" id="PS51293">
    <property type="entry name" value="SANT"/>
    <property type="match status" value="1"/>
</dbReference>
<dbReference type="PROSITE" id="PS50090">
    <property type="entry name" value="MYB_LIKE"/>
    <property type="match status" value="1"/>
</dbReference>
<feature type="domain" description="Myb-like" evidence="3">
    <location>
        <begin position="593"/>
        <end position="636"/>
    </location>
</feature>
<organism evidence="6 7">
    <name type="scientific">Thalassiosira oceanica</name>
    <name type="common">Marine diatom</name>
    <dbReference type="NCBI Taxonomy" id="159749"/>
    <lineage>
        <taxon>Eukaryota</taxon>
        <taxon>Sar</taxon>
        <taxon>Stramenopiles</taxon>
        <taxon>Ochrophyta</taxon>
        <taxon>Bacillariophyta</taxon>
        <taxon>Coscinodiscophyceae</taxon>
        <taxon>Thalassiosirophycidae</taxon>
        <taxon>Thalassiosirales</taxon>
        <taxon>Thalassiosiraceae</taxon>
        <taxon>Thalassiosira</taxon>
    </lineage>
</organism>
<reference evidence="6 7" key="1">
    <citation type="journal article" date="2012" name="Genome Biol.">
        <title>Genome and low-iron response of an oceanic diatom adapted to chronic iron limitation.</title>
        <authorList>
            <person name="Lommer M."/>
            <person name="Specht M."/>
            <person name="Roy A.S."/>
            <person name="Kraemer L."/>
            <person name="Andreson R."/>
            <person name="Gutowska M.A."/>
            <person name="Wolf J."/>
            <person name="Bergner S.V."/>
            <person name="Schilhabel M.B."/>
            <person name="Klostermeier U.C."/>
            <person name="Beiko R.G."/>
            <person name="Rosenstiel P."/>
            <person name="Hippler M."/>
            <person name="Laroche J."/>
        </authorList>
    </citation>
    <scope>NUCLEOTIDE SEQUENCE [LARGE SCALE GENOMIC DNA]</scope>
    <source>
        <strain evidence="6 7">CCMP1005</strain>
    </source>
</reference>
<feature type="domain" description="SANT" evidence="4">
    <location>
        <begin position="596"/>
        <end position="637"/>
    </location>
</feature>
<dbReference type="SMART" id="SM00717">
    <property type="entry name" value="SANT"/>
    <property type="match status" value="1"/>
</dbReference>
<feature type="region of interest" description="Disordered" evidence="1">
    <location>
        <begin position="86"/>
        <end position="109"/>
    </location>
</feature>
<dbReference type="InterPro" id="IPR009057">
    <property type="entry name" value="Homeodomain-like_sf"/>
</dbReference>
<evidence type="ECO:0000313" key="6">
    <source>
        <dbReference type="EMBL" id="EJK55857.1"/>
    </source>
</evidence>
<evidence type="ECO:0000259" key="5">
    <source>
        <dbReference type="PROSITE" id="PS51294"/>
    </source>
</evidence>
<dbReference type="OrthoDB" id="118550at2759"/>
<feature type="transmembrane region" description="Helical" evidence="2">
    <location>
        <begin position="346"/>
        <end position="373"/>
    </location>
</feature>
<gene>
    <name evidence="6" type="ORF">THAOC_24358</name>
</gene>